<proteinExistence type="predicted"/>
<evidence type="ECO:0000313" key="3">
    <source>
        <dbReference type="Proteomes" id="UP001549204"/>
    </source>
</evidence>
<gene>
    <name evidence="2" type="ORF">ABID19_006034</name>
</gene>
<organism evidence="2 3">
    <name type="scientific">Mesorhizobium robiniae</name>
    <dbReference type="NCBI Taxonomy" id="559315"/>
    <lineage>
        <taxon>Bacteria</taxon>
        <taxon>Pseudomonadati</taxon>
        <taxon>Pseudomonadota</taxon>
        <taxon>Alphaproteobacteria</taxon>
        <taxon>Hyphomicrobiales</taxon>
        <taxon>Phyllobacteriaceae</taxon>
        <taxon>Mesorhizobium</taxon>
    </lineage>
</organism>
<accession>A0ABV2GXH6</accession>
<dbReference type="InterPro" id="IPR036866">
    <property type="entry name" value="RibonucZ/Hydroxyglut_hydro"/>
</dbReference>
<name>A0ABV2GXH6_9HYPH</name>
<dbReference type="Proteomes" id="UP001549204">
    <property type="component" value="Unassembled WGS sequence"/>
</dbReference>
<sequence>MSSTCSNHANNSQMFRPPIGDLWDYADISRDKCIAPGLKVRNWIQYQASEEFYIQRLTDRGYLVGAAGYNAVAVIGDKGVLLVSTQSGVATTHTLKGLRTLTDLPVTDIVYTHYHMDHIAGTPEIVAETKQRFGRESRIWASSLTARQIDRFGRKVPMPTNVIEGHDGDFLFEGKRVRIRTPEYNGHCLDNAIIHLPTEGIVQFDDMVEPECMPFPHFGPQENLRNFEDNMIELQGMTWDFVNGGHGNLGSHGDVKFYLDYFDKMRNATAARMERLSTTDFVVPTYSYMSAWVNYLAAVSALVKEDLRPEYGLYYGFEESVPTHVEMMINHLILY</sequence>
<dbReference type="InterPro" id="IPR001279">
    <property type="entry name" value="Metallo-B-lactamas"/>
</dbReference>
<dbReference type="EMBL" id="JBEPMC010000014">
    <property type="protein sequence ID" value="MET3582972.1"/>
    <property type="molecule type" value="Genomic_DNA"/>
</dbReference>
<protein>
    <submittedName>
        <fullName evidence="2">Glyoxylase-like metal-dependent hydrolase (Beta-lactamase superfamily II)</fullName>
    </submittedName>
</protein>
<dbReference type="RefSeq" id="WP_006204339.1">
    <property type="nucleotide sequence ID" value="NZ_JBEPMC010000014.1"/>
</dbReference>
<comment type="caution">
    <text evidence="2">The sequence shown here is derived from an EMBL/GenBank/DDBJ whole genome shotgun (WGS) entry which is preliminary data.</text>
</comment>
<feature type="domain" description="Metallo-beta-lactamase" evidence="1">
    <location>
        <begin position="68"/>
        <end position="246"/>
    </location>
</feature>
<dbReference type="SUPFAM" id="SSF56281">
    <property type="entry name" value="Metallo-hydrolase/oxidoreductase"/>
    <property type="match status" value="1"/>
</dbReference>
<keyword evidence="3" id="KW-1185">Reference proteome</keyword>
<evidence type="ECO:0000313" key="2">
    <source>
        <dbReference type="EMBL" id="MET3582972.1"/>
    </source>
</evidence>
<dbReference type="SMART" id="SM00849">
    <property type="entry name" value="Lactamase_B"/>
    <property type="match status" value="1"/>
</dbReference>
<evidence type="ECO:0000259" key="1">
    <source>
        <dbReference type="SMART" id="SM00849"/>
    </source>
</evidence>
<dbReference type="Pfam" id="PF00753">
    <property type="entry name" value="Lactamase_B"/>
    <property type="match status" value="1"/>
</dbReference>
<reference evidence="2 3" key="1">
    <citation type="submission" date="2024-06" db="EMBL/GenBank/DDBJ databases">
        <title>Genomic Encyclopedia of Type Strains, Phase IV (KMG-IV): sequencing the most valuable type-strain genomes for metagenomic binning, comparative biology and taxonomic classification.</title>
        <authorList>
            <person name="Goeker M."/>
        </authorList>
    </citation>
    <scope>NUCLEOTIDE SEQUENCE [LARGE SCALE GENOMIC DNA]</scope>
    <source>
        <strain evidence="2 3">DSM 100022</strain>
    </source>
</reference>
<dbReference type="Gene3D" id="3.60.15.10">
    <property type="entry name" value="Ribonuclease Z/Hydroxyacylglutathione hydrolase-like"/>
    <property type="match status" value="1"/>
</dbReference>